<dbReference type="PANTHER" id="PTHR16134:SF43">
    <property type="entry name" value="CORONATINE-INSENSITIVE PROTEIN 1"/>
    <property type="match status" value="1"/>
</dbReference>
<dbReference type="InterPro" id="IPR041101">
    <property type="entry name" value="Transp_inhibit"/>
</dbReference>
<evidence type="ECO:0000259" key="1">
    <source>
        <dbReference type="Pfam" id="PF18511"/>
    </source>
</evidence>
<evidence type="ECO:0000313" key="4">
    <source>
        <dbReference type="EnsemblPlants" id="Pp3c17_7680V3.1"/>
    </source>
</evidence>
<dbReference type="Gene3D" id="3.80.10.10">
    <property type="entry name" value="Ribonuclease Inhibitor"/>
    <property type="match status" value="1"/>
</dbReference>
<dbReference type="Gramene" id="Pp3c17_7680V3.2">
    <property type="protein sequence ID" value="Pp3c17_7680V3.2"/>
    <property type="gene ID" value="Pp3c17_7680"/>
</dbReference>
<dbReference type="PaxDb" id="3218-PP1S277_20V6.1"/>
<dbReference type="KEGG" id="ppp:112294790"/>
<gene>
    <name evidence="4" type="primary">LOC112294790</name>
    <name evidence="3" type="ORF">PHYPA_021781</name>
</gene>
<dbReference type="Proteomes" id="UP000006727">
    <property type="component" value="Chromosome 17"/>
</dbReference>
<dbReference type="FunCoup" id="A0A2K1J333">
    <property type="interactions" value="1350"/>
</dbReference>
<proteinExistence type="predicted"/>
<dbReference type="OrthoDB" id="550575at2759"/>
<dbReference type="SMART" id="SM00367">
    <property type="entry name" value="LRR_CC"/>
    <property type="match status" value="5"/>
</dbReference>
<dbReference type="InterPro" id="IPR001611">
    <property type="entry name" value="Leu-rich_rpt"/>
</dbReference>
<reference evidence="3 5" key="1">
    <citation type="journal article" date="2008" name="Science">
        <title>The Physcomitrella genome reveals evolutionary insights into the conquest of land by plants.</title>
        <authorList>
            <person name="Rensing S."/>
            <person name="Lang D."/>
            <person name="Zimmer A."/>
            <person name="Terry A."/>
            <person name="Salamov A."/>
            <person name="Shapiro H."/>
            <person name="Nishiyama T."/>
            <person name="Perroud P.-F."/>
            <person name="Lindquist E."/>
            <person name="Kamisugi Y."/>
            <person name="Tanahashi T."/>
            <person name="Sakakibara K."/>
            <person name="Fujita T."/>
            <person name="Oishi K."/>
            <person name="Shin-I T."/>
            <person name="Kuroki Y."/>
            <person name="Toyoda A."/>
            <person name="Suzuki Y."/>
            <person name="Hashimoto A."/>
            <person name="Yamaguchi K."/>
            <person name="Sugano A."/>
            <person name="Kohara Y."/>
            <person name="Fujiyama A."/>
            <person name="Anterola A."/>
            <person name="Aoki S."/>
            <person name="Ashton N."/>
            <person name="Barbazuk W.B."/>
            <person name="Barker E."/>
            <person name="Bennetzen J."/>
            <person name="Bezanilla M."/>
            <person name="Blankenship R."/>
            <person name="Cho S.H."/>
            <person name="Dutcher S."/>
            <person name="Estelle M."/>
            <person name="Fawcett J.A."/>
            <person name="Gundlach H."/>
            <person name="Hanada K."/>
            <person name="Heyl A."/>
            <person name="Hicks K.A."/>
            <person name="Hugh J."/>
            <person name="Lohr M."/>
            <person name="Mayer K."/>
            <person name="Melkozernov A."/>
            <person name="Murata T."/>
            <person name="Nelson D."/>
            <person name="Pils B."/>
            <person name="Prigge M."/>
            <person name="Reiss B."/>
            <person name="Renner T."/>
            <person name="Rombauts S."/>
            <person name="Rushton P."/>
            <person name="Sanderfoot A."/>
            <person name="Schween G."/>
            <person name="Shiu S.-H."/>
            <person name="Stueber K."/>
            <person name="Theodoulou F.L."/>
            <person name="Tu H."/>
            <person name="Van de Peer Y."/>
            <person name="Verrier P.J."/>
            <person name="Waters E."/>
            <person name="Wood A."/>
            <person name="Yang L."/>
            <person name="Cove D."/>
            <person name="Cuming A."/>
            <person name="Hasebe M."/>
            <person name="Lucas S."/>
            <person name="Mishler D.B."/>
            <person name="Reski R."/>
            <person name="Grigoriev I."/>
            <person name="Quatrano R.S."/>
            <person name="Boore J.L."/>
        </authorList>
    </citation>
    <scope>NUCLEOTIDE SEQUENCE [LARGE SCALE GENOMIC DNA]</scope>
    <source>
        <strain evidence="4 5">cv. Gransden 2004</strain>
    </source>
</reference>
<organism evidence="3">
    <name type="scientific">Physcomitrium patens</name>
    <name type="common">Spreading-leaved earth moss</name>
    <name type="synonym">Physcomitrella patens</name>
    <dbReference type="NCBI Taxonomy" id="3218"/>
    <lineage>
        <taxon>Eukaryota</taxon>
        <taxon>Viridiplantae</taxon>
        <taxon>Streptophyta</taxon>
        <taxon>Embryophyta</taxon>
        <taxon>Bryophyta</taxon>
        <taxon>Bryophytina</taxon>
        <taxon>Bryopsida</taxon>
        <taxon>Funariidae</taxon>
        <taxon>Funariales</taxon>
        <taxon>Funariaceae</taxon>
        <taxon>Physcomitrium</taxon>
    </lineage>
</organism>
<dbReference type="STRING" id="3218.A0A2K1J333"/>
<evidence type="ECO:0000259" key="2">
    <source>
        <dbReference type="Pfam" id="PF18791"/>
    </source>
</evidence>
<dbReference type="EnsemblPlants" id="Pp3c17_7680V3.2">
    <property type="protein sequence ID" value="Pp3c17_7680V3.2"/>
    <property type="gene ID" value="Pp3c17_7680"/>
</dbReference>
<dbReference type="Pfam" id="PF18791">
    <property type="entry name" value="Transp_inhibit"/>
    <property type="match status" value="1"/>
</dbReference>
<dbReference type="AlphaFoldDB" id="A0A2K1J333"/>
<dbReference type="InterPro" id="IPR006553">
    <property type="entry name" value="Leu-rich_rpt_Cys-con_subtyp"/>
</dbReference>
<evidence type="ECO:0000313" key="3">
    <source>
        <dbReference type="EMBL" id="PNR35931.1"/>
    </source>
</evidence>
<sequence length="592" mass="65165">MEFERRRAPGAGSGIPLSDETLACVLKYVENWQDRAAVSLVCQQWRRVDGATRKFVTISYMYSTNPELLTRRFKRLEGVKIKGKPRAEEYGLLVPNWGGYAEPWIRELGRVYRGLQTLLLRRCQVSDSDLELIASSPFHSVLQVLHLHKCAGFSTSGLLPVAKACRSLRTLSIEDSNVNDEGGEWLHVLARHNTVLEVLNFAVLGLEDVDVADLALLLEKCKSLVSLKVGEIELVDMVGALGKSSSLLELGAGSCNYLNDEDSRVYASISLPLQLTSLSGLWSMGDFGLCMILPIAPNLKKLDLKFTFLSRKAYCQLFSQCHSLEELQIRNGVGDEGLEVLGKSCKSLRRLRIEHDEAGAITQRGVVAVAQGCNNLQQLVLYVSDISNAALAMVGQGCPHLTDFRLVLTGTQHVVDLPLDDGFKLLLKGCPNISKLAVYLRHGGLTDKGMSYMGDFGKNLKWVLLGCTGESDIGLANFAYKAQKLERLEIRDCPFGEAGLVAAVVAMSSLKFLWVQGYRAPEAGYQLLGLARPWLNIEISLPSGTMPGQLIAHYAIVAARNDYPPDVKVLVEETEELEGMLPPCTNRRTVDP</sequence>
<dbReference type="Pfam" id="PF13516">
    <property type="entry name" value="LRR_6"/>
    <property type="match status" value="1"/>
</dbReference>
<feature type="domain" description="COI1 F-box" evidence="1">
    <location>
        <begin position="18"/>
        <end position="54"/>
    </location>
</feature>
<evidence type="ECO:0000313" key="5">
    <source>
        <dbReference type="Proteomes" id="UP000006727"/>
    </source>
</evidence>
<dbReference type="EMBL" id="ABEU02000017">
    <property type="protein sequence ID" value="PNR35931.1"/>
    <property type="molecule type" value="Genomic_DNA"/>
</dbReference>
<dbReference type="InterPro" id="IPR032675">
    <property type="entry name" value="LRR_dom_sf"/>
</dbReference>
<accession>A0A2K1J333</accession>
<dbReference type="FunFam" id="1.20.1280.50:FF:000023">
    <property type="entry name" value="F-box/LRR-repeat protein 4"/>
    <property type="match status" value="1"/>
</dbReference>
<dbReference type="Pfam" id="PF18511">
    <property type="entry name" value="F-box_5"/>
    <property type="match status" value="1"/>
</dbReference>
<dbReference type="RefSeq" id="XP_024401394.1">
    <property type="nucleotide sequence ID" value="XM_024545626.2"/>
</dbReference>
<dbReference type="EnsemblPlants" id="Pp3c17_7680V3.1">
    <property type="protein sequence ID" value="Pp3c17_7680V3.1"/>
    <property type="gene ID" value="Pp3c17_7680"/>
</dbReference>
<dbReference type="SUPFAM" id="SSF52047">
    <property type="entry name" value="RNI-like"/>
    <property type="match status" value="2"/>
</dbReference>
<reference evidence="4" key="3">
    <citation type="submission" date="2020-12" db="UniProtKB">
        <authorList>
            <consortium name="EnsemblPlants"/>
        </authorList>
    </citation>
    <scope>IDENTIFICATION</scope>
</reference>
<reference evidence="3 5" key="2">
    <citation type="journal article" date="2018" name="Plant J.">
        <title>The Physcomitrella patens chromosome-scale assembly reveals moss genome structure and evolution.</title>
        <authorList>
            <person name="Lang D."/>
            <person name="Ullrich K.K."/>
            <person name="Murat F."/>
            <person name="Fuchs J."/>
            <person name="Jenkins J."/>
            <person name="Haas F.B."/>
            <person name="Piednoel M."/>
            <person name="Gundlach H."/>
            <person name="Van Bel M."/>
            <person name="Meyberg R."/>
            <person name="Vives C."/>
            <person name="Morata J."/>
            <person name="Symeonidi A."/>
            <person name="Hiss M."/>
            <person name="Muchero W."/>
            <person name="Kamisugi Y."/>
            <person name="Saleh O."/>
            <person name="Blanc G."/>
            <person name="Decker E.L."/>
            <person name="van Gessel N."/>
            <person name="Grimwood J."/>
            <person name="Hayes R.D."/>
            <person name="Graham S.W."/>
            <person name="Gunter L.E."/>
            <person name="McDaniel S.F."/>
            <person name="Hoernstein S.N.W."/>
            <person name="Larsson A."/>
            <person name="Li F.W."/>
            <person name="Perroud P.F."/>
            <person name="Phillips J."/>
            <person name="Ranjan P."/>
            <person name="Rokshar D.S."/>
            <person name="Rothfels C.J."/>
            <person name="Schneider L."/>
            <person name="Shu S."/>
            <person name="Stevenson D.W."/>
            <person name="Thummler F."/>
            <person name="Tillich M."/>
            <person name="Villarreal Aguilar J.C."/>
            <person name="Widiez T."/>
            <person name="Wong G.K."/>
            <person name="Wymore A."/>
            <person name="Zhang Y."/>
            <person name="Zimmer A.D."/>
            <person name="Quatrano R.S."/>
            <person name="Mayer K.F.X."/>
            <person name="Goodstein D."/>
            <person name="Casacuberta J.M."/>
            <person name="Vandepoele K."/>
            <person name="Reski R."/>
            <person name="Cuming A.C."/>
            <person name="Tuskan G.A."/>
            <person name="Maumus F."/>
            <person name="Salse J."/>
            <person name="Schmutz J."/>
            <person name="Rensing S.A."/>
        </authorList>
    </citation>
    <scope>NUCLEOTIDE SEQUENCE [LARGE SCALE GENOMIC DNA]</scope>
    <source>
        <strain evidence="4 5">cv. Gransden 2004</strain>
    </source>
</reference>
<name>A0A2K1J333_PHYPA</name>
<dbReference type="Gene3D" id="1.20.1280.50">
    <property type="match status" value="1"/>
</dbReference>
<dbReference type="CDD" id="cd22159">
    <property type="entry name" value="F-box_AtTIR1-like"/>
    <property type="match status" value="1"/>
</dbReference>
<dbReference type="Gramene" id="Pp3c17_7680V3.1">
    <property type="protein sequence ID" value="Pp3c17_7680V3.1"/>
    <property type="gene ID" value="Pp3c17_7680"/>
</dbReference>
<dbReference type="PANTHER" id="PTHR16134">
    <property type="entry name" value="F-BOX/TPR REPEAT PROTEIN POF3"/>
    <property type="match status" value="1"/>
</dbReference>
<protein>
    <submittedName>
        <fullName evidence="3 4">Uncharacterized protein</fullName>
    </submittedName>
</protein>
<dbReference type="GO" id="GO:0031146">
    <property type="term" value="P:SCF-dependent proteasomal ubiquitin-dependent protein catabolic process"/>
    <property type="evidence" value="ECO:0000318"/>
    <property type="project" value="GO_Central"/>
</dbReference>
<dbReference type="OMA" id="WIDQISH"/>
<feature type="domain" description="Transport inhibitor response 1" evidence="2">
    <location>
        <begin position="74"/>
        <end position="120"/>
    </location>
</feature>
<dbReference type="FunFam" id="3.80.10.10:FF:000124">
    <property type="entry name" value="Coronatine-insensitive protein 1"/>
    <property type="match status" value="1"/>
</dbReference>
<dbReference type="GeneID" id="112294790"/>
<dbReference type="InterPro" id="IPR041567">
    <property type="entry name" value="COI1_F-box"/>
</dbReference>
<keyword evidence="5" id="KW-1185">Reference proteome</keyword>
<dbReference type="GO" id="GO:0019005">
    <property type="term" value="C:SCF ubiquitin ligase complex"/>
    <property type="evidence" value="ECO:0000318"/>
    <property type="project" value="GO_Central"/>
</dbReference>